<dbReference type="Proteomes" id="UP001203852">
    <property type="component" value="Unassembled WGS sequence"/>
</dbReference>
<dbReference type="InterPro" id="IPR029058">
    <property type="entry name" value="AB_hydrolase_fold"/>
</dbReference>
<evidence type="ECO:0000313" key="3">
    <source>
        <dbReference type="Proteomes" id="UP001203852"/>
    </source>
</evidence>
<dbReference type="PANTHER" id="PTHR23025:SF4">
    <property type="entry name" value="ALPHA_BETA HYDROLASE FOLD-3 DOMAIN-CONTAINING PROTEIN"/>
    <property type="match status" value="1"/>
</dbReference>
<dbReference type="GO" id="GO:0004771">
    <property type="term" value="F:sterol ester esterase activity"/>
    <property type="evidence" value="ECO:0007669"/>
    <property type="project" value="TreeGrafter"/>
</dbReference>
<gene>
    <name evidence="2" type="ORF">EDD36DRAFT_418872</name>
</gene>
<dbReference type="Gene3D" id="3.40.50.1820">
    <property type="entry name" value="alpha/beta hydrolase"/>
    <property type="match status" value="1"/>
</dbReference>
<reference evidence="2" key="1">
    <citation type="journal article" date="2022" name="bioRxiv">
        <title>Deciphering the potential niche of two novel black yeast fungi from a biological soil crust based on their genomes, phenotypes, and melanin regulation.</title>
        <authorList>
            <consortium name="DOE Joint Genome Institute"/>
            <person name="Carr E.C."/>
            <person name="Barton Q."/>
            <person name="Grambo S."/>
            <person name="Sullivan M."/>
            <person name="Renfro C.M."/>
            <person name="Kuo A."/>
            <person name="Pangilinan J."/>
            <person name="Lipzen A."/>
            <person name="Keymanesh K."/>
            <person name="Savage E."/>
            <person name="Barry K."/>
            <person name="Grigoriev I.V."/>
            <person name="Riekhof W.R."/>
            <person name="Harris S.S."/>
        </authorList>
    </citation>
    <scope>NUCLEOTIDE SEQUENCE</scope>
    <source>
        <strain evidence="2">JF 03-4F</strain>
    </source>
</reference>
<organism evidence="2 3">
    <name type="scientific">Exophiala viscosa</name>
    <dbReference type="NCBI Taxonomy" id="2486360"/>
    <lineage>
        <taxon>Eukaryota</taxon>
        <taxon>Fungi</taxon>
        <taxon>Dikarya</taxon>
        <taxon>Ascomycota</taxon>
        <taxon>Pezizomycotina</taxon>
        <taxon>Eurotiomycetes</taxon>
        <taxon>Chaetothyriomycetidae</taxon>
        <taxon>Chaetothyriales</taxon>
        <taxon>Herpotrichiellaceae</taxon>
        <taxon>Exophiala</taxon>
    </lineage>
</organism>
<comment type="caution">
    <text evidence="2">The sequence shown here is derived from an EMBL/GenBank/DDBJ whole genome shotgun (WGS) entry which is preliminary data.</text>
</comment>
<dbReference type="EMBL" id="MU404354">
    <property type="protein sequence ID" value="KAI1612710.1"/>
    <property type="molecule type" value="Genomic_DNA"/>
</dbReference>
<evidence type="ECO:0000259" key="1">
    <source>
        <dbReference type="Pfam" id="PF07859"/>
    </source>
</evidence>
<dbReference type="GO" id="GO:0005829">
    <property type="term" value="C:cytosol"/>
    <property type="evidence" value="ECO:0007669"/>
    <property type="project" value="TreeGrafter"/>
</dbReference>
<accession>A0AAN6DXL0</accession>
<dbReference type="InterPro" id="IPR013094">
    <property type="entry name" value="AB_hydrolase_3"/>
</dbReference>
<dbReference type="AlphaFoldDB" id="A0AAN6DXL0"/>
<name>A0AAN6DXL0_9EURO</name>
<evidence type="ECO:0000313" key="2">
    <source>
        <dbReference type="EMBL" id="KAI1612710.1"/>
    </source>
</evidence>
<dbReference type="GO" id="GO:0019433">
    <property type="term" value="P:triglyceride catabolic process"/>
    <property type="evidence" value="ECO:0007669"/>
    <property type="project" value="TreeGrafter"/>
</dbReference>
<protein>
    <submittedName>
        <fullName evidence="2">Alpha/Beta hydrolase protein</fullName>
    </submittedName>
</protein>
<dbReference type="PANTHER" id="PTHR23025">
    <property type="entry name" value="TRIACYLGLYCEROL LIPASE"/>
    <property type="match status" value="1"/>
</dbReference>
<sequence length="356" mass="39192">MVDFSQYAAPAEEWLEFEKTWKPPVPPPSATPQEVRDRANQKSAQFFANVLGRPETGLKVIDHSVPTIDGAIVPVRIQSPVDVGSTKLPLVISIHGGGFFLGNLETEDPHCRQLALHTGAAVLNVNYRHASEWAFPTPVNDVWTVFNWIQQHAETYNIDPGRIFFSGVSAGANLAISIALSALQQQTLKPVRGFILSVLSVVHPDYFPNELIRNGKASLEQCANAPIISLPRMRFFTSLYKPDPQHPKFSPLLLDANAFAGLCPTSFHIAGRDPVRDEGLLLEEKLRSVGIYQTDLLFNKVQTTLQIYPGLPHAFMSLPTLPSAAKWRQAVQQDLKRYIAASSGGEPTVNGSSETH</sequence>
<keyword evidence="2" id="KW-0378">Hydrolase</keyword>
<proteinExistence type="predicted"/>
<dbReference type="Pfam" id="PF07859">
    <property type="entry name" value="Abhydrolase_3"/>
    <property type="match status" value="1"/>
</dbReference>
<feature type="domain" description="Alpha/beta hydrolase fold-3" evidence="1">
    <location>
        <begin position="91"/>
        <end position="316"/>
    </location>
</feature>
<keyword evidence="3" id="KW-1185">Reference proteome</keyword>
<dbReference type="SUPFAM" id="SSF53474">
    <property type="entry name" value="alpha/beta-Hydrolases"/>
    <property type="match status" value="1"/>
</dbReference>
<dbReference type="GO" id="GO:0004806">
    <property type="term" value="F:triacylglycerol lipase activity"/>
    <property type="evidence" value="ECO:0007669"/>
    <property type="project" value="TreeGrafter"/>
</dbReference>